<feature type="transmembrane region" description="Helical" evidence="8">
    <location>
        <begin position="473"/>
        <end position="496"/>
    </location>
</feature>
<dbReference type="PANTHER" id="PTHR43357:SF4">
    <property type="entry name" value="INNER MEMBRANE ABC TRANSPORTER PERMEASE PROTEIN YDCV"/>
    <property type="match status" value="1"/>
</dbReference>
<keyword evidence="11" id="KW-1185">Reference proteome</keyword>
<keyword evidence="7 8" id="KW-0472">Membrane</keyword>
<feature type="transmembrane region" description="Helical" evidence="8">
    <location>
        <begin position="377"/>
        <end position="398"/>
    </location>
</feature>
<feature type="transmembrane region" description="Helical" evidence="8">
    <location>
        <begin position="350"/>
        <end position="371"/>
    </location>
</feature>
<feature type="transmembrane region" description="Helical" evidence="8">
    <location>
        <begin position="317"/>
        <end position="338"/>
    </location>
</feature>
<evidence type="ECO:0000256" key="4">
    <source>
        <dbReference type="ARBA" id="ARBA00022519"/>
    </source>
</evidence>
<dbReference type="RefSeq" id="WP_129210479.1">
    <property type="nucleotide sequence ID" value="NZ_REGR01000001.1"/>
</dbReference>
<keyword evidence="4" id="KW-0997">Cell inner membrane</keyword>
<feature type="domain" description="ABC transmembrane type-1" evidence="9">
    <location>
        <begin position="48"/>
        <end position="242"/>
    </location>
</feature>
<feature type="transmembrane region" description="Helical" evidence="8">
    <location>
        <begin position="52"/>
        <end position="71"/>
    </location>
</feature>
<organism evidence="10 11">
    <name type="scientific">Crenobacter cavernae</name>
    <dbReference type="NCBI Taxonomy" id="2290923"/>
    <lineage>
        <taxon>Bacteria</taxon>
        <taxon>Pseudomonadati</taxon>
        <taxon>Pseudomonadota</taxon>
        <taxon>Betaproteobacteria</taxon>
        <taxon>Neisseriales</taxon>
        <taxon>Neisseriaceae</taxon>
        <taxon>Crenobacter</taxon>
    </lineage>
</organism>
<feature type="transmembrane region" description="Helical" evidence="8">
    <location>
        <begin position="431"/>
        <end position="453"/>
    </location>
</feature>
<evidence type="ECO:0000256" key="1">
    <source>
        <dbReference type="ARBA" id="ARBA00004429"/>
    </source>
</evidence>
<comment type="subcellular location">
    <subcellularLocation>
        <location evidence="1">Cell inner membrane</location>
        <topology evidence="1">Multi-pass membrane protein</topology>
    </subcellularLocation>
    <subcellularLocation>
        <location evidence="8">Cell membrane</location>
        <topology evidence="8">Multi-pass membrane protein</topology>
    </subcellularLocation>
</comment>
<keyword evidence="6 8" id="KW-1133">Transmembrane helix</keyword>
<reference evidence="10 11" key="1">
    <citation type="submission" date="2018-10" db="EMBL/GenBank/DDBJ databases">
        <title>Draft genome of Fastidiocella sp. strain 375T, a bacterium isolated from a karstic cave dripping water.</title>
        <authorList>
            <person name="Coelho C."/>
            <person name="Verissimo A."/>
            <person name="Tiago I."/>
        </authorList>
    </citation>
    <scope>NUCLEOTIDE SEQUENCE [LARGE SCALE GENOMIC DNA]</scope>
    <source>
        <strain evidence="10 11">CAVE-375</strain>
    </source>
</reference>
<dbReference type="PROSITE" id="PS50928">
    <property type="entry name" value="ABC_TM1"/>
    <property type="match status" value="2"/>
</dbReference>
<comment type="caution">
    <text evidence="10">The sequence shown here is derived from an EMBL/GenBank/DDBJ whole genome shotgun (WGS) entry which is preliminary data.</text>
</comment>
<comment type="similarity">
    <text evidence="8">Belongs to the binding-protein-dependent transport system permease family.</text>
</comment>
<dbReference type="PANTHER" id="PTHR43357">
    <property type="entry name" value="INNER MEMBRANE ABC TRANSPORTER PERMEASE PROTEIN YDCV"/>
    <property type="match status" value="1"/>
</dbReference>
<feature type="domain" description="ABC transmembrane type-1" evidence="9">
    <location>
        <begin position="314"/>
        <end position="496"/>
    </location>
</feature>
<evidence type="ECO:0000256" key="5">
    <source>
        <dbReference type="ARBA" id="ARBA00022692"/>
    </source>
</evidence>
<keyword evidence="3" id="KW-1003">Cell membrane</keyword>
<evidence type="ECO:0000256" key="2">
    <source>
        <dbReference type="ARBA" id="ARBA00022448"/>
    </source>
</evidence>
<proteinExistence type="inferred from homology"/>
<sequence>MVLSRALIVPPAVLLAAGLVAPLVRVLAEGAGGFDFALLVDPYLGWRLAWSFIQAGVTCVLALAIGLPLSWALARFDFPLRRLVLRALMLPFVMPTLVAAIGVLAIFGPHGVSGINLQDTPWLLLYGNLFYNLPLVVRAGVDGFAAVPASQLAAARTLGASRWRVFLRVEWPLVRPWLASALCLVFVYCFAGFGLALLLGGQRYATVEVEIYTLVAYELNFADAGLLALVNLVASGTVALAYAWREKTLSVALKVEPLAPQKPQTLAEHLGLAAALATLVFVSFAPLAAVAASGLAAGWDVWRGLWSEEGRLALFNTLRFTATTALLAGVFGVAHALAARRSVFWRAAAFLPFIVSPVCVAFGLLLLYPQYTASLPLLAGAYLLLAYPFVAKSLAAALDAEPPELARAARTLGASPWRAFWRVRWPLMRPALSRGLAFAAATAVGEFAVTLFLSRPEWLTLTTLIYQLLGRPGSAAAAQALATLLMALSLIAFWLIERQAVNARTR</sequence>
<gene>
    <name evidence="10" type="ORF">EBB06_00395</name>
</gene>
<feature type="transmembrane region" description="Helical" evidence="8">
    <location>
        <begin position="129"/>
        <end position="155"/>
    </location>
</feature>
<evidence type="ECO:0000256" key="7">
    <source>
        <dbReference type="ARBA" id="ARBA00023136"/>
    </source>
</evidence>
<dbReference type="SUPFAM" id="SSF161098">
    <property type="entry name" value="MetI-like"/>
    <property type="match status" value="2"/>
</dbReference>
<keyword evidence="5 8" id="KW-0812">Transmembrane</keyword>
<dbReference type="Pfam" id="PF00528">
    <property type="entry name" value="BPD_transp_1"/>
    <property type="match status" value="2"/>
</dbReference>
<evidence type="ECO:0000259" key="9">
    <source>
        <dbReference type="PROSITE" id="PS50928"/>
    </source>
</evidence>
<evidence type="ECO:0000313" key="10">
    <source>
        <dbReference type="EMBL" id="RXZ45320.1"/>
    </source>
</evidence>
<feature type="transmembrane region" description="Helical" evidence="8">
    <location>
        <begin position="270"/>
        <end position="297"/>
    </location>
</feature>
<dbReference type="Gene3D" id="1.10.3720.10">
    <property type="entry name" value="MetI-like"/>
    <property type="match status" value="2"/>
</dbReference>
<keyword evidence="2 8" id="KW-0813">Transport</keyword>
<dbReference type="InterPro" id="IPR035906">
    <property type="entry name" value="MetI-like_sf"/>
</dbReference>
<dbReference type="Proteomes" id="UP000290682">
    <property type="component" value="Unassembled WGS sequence"/>
</dbReference>
<evidence type="ECO:0000256" key="8">
    <source>
        <dbReference type="RuleBase" id="RU363032"/>
    </source>
</evidence>
<feature type="transmembrane region" description="Helical" evidence="8">
    <location>
        <begin position="83"/>
        <end position="109"/>
    </location>
</feature>
<protein>
    <submittedName>
        <fullName evidence="10">Iron ABC transporter permease</fullName>
    </submittedName>
</protein>
<accession>A0ABY0FG01</accession>
<feature type="transmembrane region" description="Helical" evidence="8">
    <location>
        <begin position="221"/>
        <end position="244"/>
    </location>
</feature>
<dbReference type="EMBL" id="REGR01000001">
    <property type="protein sequence ID" value="RXZ45320.1"/>
    <property type="molecule type" value="Genomic_DNA"/>
</dbReference>
<evidence type="ECO:0000313" key="11">
    <source>
        <dbReference type="Proteomes" id="UP000290682"/>
    </source>
</evidence>
<evidence type="ECO:0000256" key="3">
    <source>
        <dbReference type="ARBA" id="ARBA00022475"/>
    </source>
</evidence>
<name>A0ABY0FG01_9NEIS</name>
<dbReference type="CDD" id="cd06261">
    <property type="entry name" value="TM_PBP2"/>
    <property type="match status" value="2"/>
</dbReference>
<dbReference type="InterPro" id="IPR000515">
    <property type="entry name" value="MetI-like"/>
</dbReference>
<feature type="transmembrane region" description="Helical" evidence="8">
    <location>
        <begin position="176"/>
        <end position="201"/>
    </location>
</feature>
<evidence type="ECO:0000256" key="6">
    <source>
        <dbReference type="ARBA" id="ARBA00022989"/>
    </source>
</evidence>